<evidence type="ECO:0000256" key="2">
    <source>
        <dbReference type="ARBA" id="ARBA00023002"/>
    </source>
</evidence>
<dbReference type="InterPro" id="IPR036509">
    <property type="entry name" value="Met_Sox_Rdtase_MsrA_sf"/>
</dbReference>
<comment type="catalytic activity">
    <reaction evidence="6 7">
        <text>[thioredoxin]-disulfide + L-methionine + H2O = L-methionine (S)-S-oxide + [thioredoxin]-dithiol</text>
        <dbReference type="Rhea" id="RHEA:19993"/>
        <dbReference type="Rhea" id="RHEA-COMP:10698"/>
        <dbReference type="Rhea" id="RHEA-COMP:10700"/>
        <dbReference type="ChEBI" id="CHEBI:15377"/>
        <dbReference type="ChEBI" id="CHEBI:29950"/>
        <dbReference type="ChEBI" id="CHEBI:50058"/>
        <dbReference type="ChEBI" id="CHEBI:57844"/>
        <dbReference type="ChEBI" id="CHEBI:58772"/>
        <dbReference type="EC" id="1.8.4.11"/>
    </reaction>
</comment>
<dbReference type="InterPro" id="IPR011057">
    <property type="entry name" value="Mss4-like_sf"/>
</dbReference>
<feature type="active site" evidence="7">
    <location>
        <position position="167"/>
    </location>
</feature>
<evidence type="ECO:0000256" key="1">
    <source>
        <dbReference type="ARBA" id="ARBA00005591"/>
    </source>
</evidence>
<dbReference type="NCBIfam" id="TIGR00401">
    <property type="entry name" value="msrA"/>
    <property type="match status" value="1"/>
</dbReference>
<dbReference type="InterPro" id="IPR002579">
    <property type="entry name" value="Met_Sox_Rdtase_MsrB_dom"/>
</dbReference>
<dbReference type="NCBIfam" id="TIGR00357">
    <property type="entry name" value="peptide-methionine (R)-S-oxide reductase MsrB"/>
    <property type="match status" value="1"/>
</dbReference>
<dbReference type="GO" id="GO:0008113">
    <property type="term" value="F:peptide-methionine (S)-S-oxide reductase activity"/>
    <property type="evidence" value="ECO:0007669"/>
    <property type="project" value="UniProtKB-UniRule"/>
</dbReference>
<dbReference type="GO" id="GO:0033743">
    <property type="term" value="F:peptide-methionine (R)-S-oxide reductase activity"/>
    <property type="evidence" value="ECO:0007669"/>
    <property type="project" value="UniProtKB-EC"/>
</dbReference>
<evidence type="ECO:0000256" key="7">
    <source>
        <dbReference type="HAMAP-Rule" id="MF_01401"/>
    </source>
</evidence>
<protein>
    <recommendedName>
        <fullName evidence="7">Peptide methionine sulfoxide reductase MsrA</fullName>
        <shortName evidence="7">Protein-methionine-S-oxide reductase</shortName>
        <ecNumber evidence="7">1.8.4.11</ecNumber>
    </recommendedName>
    <alternativeName>
        <fullName evidence="7">Peptide-methionine (S)-S-oxide reductase</fullName>
        <shortName evidence="7">Peptide Met(O) reductase</shortName>
    </alternativeName>
</protein>
<evidence type="ECO:0000313" key="10">
    <source>
        <dbReference type="EMBL" id="MBA8813517.1"/>
    </source>
</evidence>
<comment type="caution">
    <text evidence="10">The sequence shown here is derived from an EMBL/GenBank/DDBJ whole genome shotgun (WGS) entry which is preliminary data.</text>
</comment>
<dbReference type="AlphaFoldDB" id="A0A7W3JIJ9"/>
<comment type="similarity">
    <text evidence="1 7">Belongs to the MsrA Met sulfoxide reductase family.</text>
</comment>
<keyword evidence="2 7" id="KW-0560">Oxidoreductase</keyword>
<sequence length="327" mass="36151">MSNQYRKDPDALARLSPTQRRVTQGGGTEPAFRNEFWDSKDAGIYVDVVSGEPLFASVDKFDSRTGWPSFTRPIDAENVVERREGMFFLRRTEVRSAAGDSHLGHVFGDGPTATGGLRYCINSAALRFVPHSSLETEGYGAYMTLFSPESTPAPSGTTETAILAGGCFWGAQQLLRRRPGIVSTRVGYSGGSVPNATYRNHRGHAEAVEIVFDPGLTSYREILEFFFQIHDPSTKDRQGNDVGDSYRSAIFYTNDEQRATALDTIADVDASGLWPGKVVTEVTPAGDFWEAEEEHQDYLEKDPFGYTCHFVRPGWVLPKRDQQVAAG</sequence>
<evidence type="ECO:0000256" key="5">
    <source>
        <dbReference type="ARBA" id="ARBA00048488"/>
    </source>
</evidence>
<comment type="catalytic activity">
    <reaction evidence="5">
        <text>L-methionyl-[protein] + [thioredoxin]-disulfide + H2O = L-methionyl-(R)-S-oxide-[protein] + [thioredoxin]-dithiol</text>
        <dbReference type="Rhea" id="RHEA:24164"/>
        <dbReference type="Rhea" id="RHEA-COMP:10698"/>
        <dbReference type="Rhea" id="RHEA-COMP:10700"/>
        <dbReference type="Rhea" id="RHEA-COMP:12313"/>
        <dbReference type="Rhea" id="RHEA-COMP:12314"/>
        <dbReference type="ChEBI" id="CHEBI:15377"/>
        <dbReference type="ChEBI" id="CHEBI:16044"/>
        <dbReference type="ChEBI" id="CHEBI:29950"/>
        <dbReference type="ChEBI" id="CHEBI:45764"/>
        <dbReference type="ChEBI" id="CHEBI:50058"/>
        <dbReference type="EC" id="1.8.4.12"/>
    </reaction>
</comment>
<dbReference type="PANTHER" id="PTHR43774">
    <property type="entry name" value="PEPTIDE METHIONINE SULFOXIDE REDUCTASE"/>
    <property type="match status" value="1"/>
</dbReference>
<evidence type="ECO:0000313" key="9">
    <source>
        <dbReference type="EMBL" id="GEK82765.1"/>
    </source>
</evidence>
<proteinExistence type="inferred from homology"/>
<keyword evidence="11" id="KW-1185">Reference proteome</keyword>
<dbReference type="PROSITE" id="PS51790">
    <property type="entry name" value="MSRB"/>
    <property type="match status" value="1"/>
</dbReference>
<dbReference type="NCBIfam" id="NF004042">
    <property type="entry name" value="PRK05550.1"/>
    <property type="match status" value="1"/>
</dbReference>
<dbReference type="RefSeq" id="WP_146853764.1">
    <property type="nucleotide sequence ID" value="NZ_BAAAHR010000001.1"/>
</dbReference>
<dbReference type="Gene3D" id="2.170.150.20">
    <property type="entry name" value="Peptide methionine sulfoxide reductase"/>
    <property type="match status" value="1"/>
</dbReference>
<dbReference type="OrthoDB" id="4174719at2"/>
<evidence type="ECO:0000259" key="8">
    <source>
        <dbReference type="PROSITE" id="PS51790"/>
    </source>
</evidence>
<dbReference type="FunFam" id="3.30.1060.10:FF:000005">
    <property type="entry name" value="Peptide methionine sulfoxide reductase MsrA"/>
    <property type="match status" value="1"/>
</dbReference>
<dbReference type="EC" id="1.8.4.11" evidence="7"/>
<dbReference type="Pfam" id="PF01625">
    <property type="entry name" value="PMSR"/>
    <property type="match status" value="1"/>
</dbReference>
<evidence type="ECO:0000313" key="12">
    <source>
        <dbReference type="Proteomes" id="UP000522688"/>
    </source>
</evidence>
<dbReference type="InterPro" id="IPR002569">
    <property type="entry name" value="Met_Sox_Rdtase_MsrA_dom"/>
</dbReference>
<dbReference type="EMBL" id="JACGWW010000002">
    <property type="protein sequence ID" value="MBA8813517.1"/>
    <property type="molecule type" value="Genomic_DNA"/>
</dbReference>
<dbReference type="HAMAP" id="MF_01401">
    <property type="entry name" value="MsrA"/>
    <property type="match status" value="1"/>
</dbReference>
<dbReference type="SUPFAM" id="SSF51316">
    <property type="entry name" value="Mss4-like"/>
    <property type="match status" value="1"/>
</dbReference>
<comment type="catalytic activity">
    <reaction evidence="4 7">
        <text>L-methionyl-[protein] + [thioredoxin]-disulfide + H2O = L-methionyl-(S)-S-oxide-[protein] + [thioredoxin]-dithiol</text>
        <dbReference type="Rhea" id="RHEA:14217"/>
        <dbReference type="Rhea" id="RHEA-COMP:10698"/>
        <dbReference type="Rhea" id="RHEA-COMP:10700"/>
        <dbReference type="Rhea" id="RHEA-COMP:12313"/>
        <dbReference type="Rhea" id="RHEA-COMP:12315"/>
        <dbReference type="ChEBI" id="CHEBI:15377"/>
        <dbReference type="ChEBI" id="CHEBI:16044"/>
        <dbReference type="ChEBI" id="CHEBI:29950"/>
        <dbReference type="ChEBI" id="CHEBI:44120"/>
        <dbReference type="ChEBI" id="CHEBI:50058"/>
        <dbReference type="EC" id="1.8.4.11"/>
    </reaction>
</comment>
<evidence type="ECO:0000256" key="3">
    <source>
        <dbReference type="ARBA" id="ARBA00023268"/>
    </source>
</evidence>
<dbReference type="SUPFAM" id="SSF55068">
    <property type="entry name" value="Peptide methionine sulfoxide reductase"/>
    <property type="match status" value="1"/>
</dbReference>
<dbReference type="Pfam" id="PF01641">
    <property type="entry name" value="SelR"/>
    <property type="match status" value="1"/>
</dbReference>
<keyword evidence="3" id="KW-0511">Multifunctional enzyme</keyword>
<gene>
    <name evidence="7" type="primary">msrA</name>
    <name evidence="10" type="ORF">FB463_001766</name>
    <name evidence="9" type="ORF">FFA01_10740</name>
</gene>
<comment type="function">
    <text evidence="7">Has an important function as a repair enzyme for proteins that have been inactivated by oxidation. Catalyzes the reversible oxidation-reduction of methionine sulfoxide in proteins to methionine.</text>
</comment>
<organism evidence="10 12">
    <name type="scientific">Frigoribacterium faeni</name>
    <dbReference type="NCBI Taxonomy" id="145483"/>
    <lineage>
        <taxon>Bacteria</taxon>
        <taxon>Bacillati</taxon>
        <taxon>Actinomycetota</taxon>
        <taxon>Actinomycetes</taxon>
        <taxon>Micrococcales</taxon>
        <taxon>Microbacteriaceae</taxon>
        <taxon>Frigoribacterium</taxon>
    </lineage>
</organism>
<reference evidence="10 12" key="2">
    <citation type="submission" date="2020-07" db="EMBL/GenBank/DDBJ databases">
        <title>Sequencing the genomes of 1000 actinobacteria strains.</title>
        <authorList>
            <person name="Klenk H.-P."/>
        </authorList>
    </citation>
    <scope>NUCLEOTIDE SEQUENCE [LARGE SCALE GENOMIC DNA]</scope>
    <source>
        <strain evidence="10 12">DSM 10309</strain>
    </source>
</reference>
<dbReference type="EMBL" id="BJUV01000008">
    <property type="protein sequence ID" value="GEK82765.1"/>
    <property type="molecule type" value="Genomic_DNA"/>
</dbReference>
<evidence type="ECO:0000256" key="6">
    <source>
        <dbReference type="ARBA" id="ARBA00048782"/>
    </source>
</evidence>
<dbReference type="Proteomes" id="UP000321154">
    <property type="component" value="Unassembled WGS sequence"/>
</dbReference>
<feature type="domain" description="MsrB" evidence="8">
    <location>
        <begin position="8"/>
        <end position="131"/>
    </location>
</feature>
<reference evidence="9 11" key="1">
    <citation type="submission" date="2019-07" db="EMBL/GenBank/DDBJ databases">
        <title>Whole genome shotgun sequence of Frigoribacterium faeni NBRC 103066.</title>
        <authorList>
            <person name="Hosoyama A."/>
            <person name="Uohara A."/>
            <person name="Ohji S."/>
            <person name="Ichikawa N."/>
        </authorList>
    </citation>
    <scope>NUCLEOTIDE SEQUENCE [LARGE SCALE GENOMIC DNA]</scope>
    <source>
        <strain evidence="9 11">NBRC 103066</strain>
    </source>
</reference>
<evidence type="ECO:0000256" key="4">
    <source>
        <dbReference type="ARBA" id="ARBA00047806"/>
    </source>
</evidence>
<evidence type="ECO:0000313" key="11">
    <source>
        <dbReference type="Proteomes" id="UP000321154"/>
    </source>
</evidence>
<dbReference type="Gene3D" id="3.30.1060.10">
    <property type="entry name" value="Peptide methionine sulphoxide reductase MsrA"/>
    <property type="match status" value="1"/>
</dbReference>
<dbReference type="FunFam" id="2.170.150.20:FF:000003">
    <property type="entry name" value="Peptide methionine sulfoxide reductase MsrB"/>
    <property type="match status" value="1"/>
</dbReference>
<accession>A0A7W3JIJ9</accession>
<dbReference type="Proteomes" id="UP000522688">
    <property type="component" value="Unassembled WGS sequence"/>
</dbReference>
<dbReference type="PANTHER" id="PTHR43774:SF1">
    <property type="entry name" value="PEPTIDE METHIONINE SULFOXIDE REDUCTASE MSRA 2"/>
    <property type="match status" value="1"/>
</dbReference>
<name>A0A7W3JIJ9_9MICO</name>